<keyword evidence="2" id="KW-1185">Reference proteome</keyword>
<proteinExistence type="predicted"/>
<protein>
    <submittedName>
        <fullName evidence="1">Uncharacterized protein</fullName>
    </submittedName>
</protein>
<accession>A0ABR2E8G1</accession>
<name>A0ABR2E8G1_9ROSI</name>
<evidence type="ECO:0000313" key="2">
    <source>
        <dbReference type="Proteomes" id="UP001472677"/>
    </source>
</evidence>
<organism evidence="1 2">
    <name type="scientific">Hibiscus sabdariffa</name>
    <name type="common">roselle</name>
    <dbReference type="NCBI Taxonomy" id="183260"/>
    <lineage>
        <taxon>Eukaryota</taxon>
        <taxon>Viridiplantae</taxon>
        <taxon>Streptophyta</taxon>
        <taxon>Embryophyta</taxon>
        <taxon>Tracheophyta</taxon>
        <taxon>Spermatophyta</taxon>
        <taxon>Magnoliopsida</taxon>
        <taxon>eudicotyledons</taxon>
        <taxon>Gunneridae</taxon>
        <taxon>Pentapetalae</taxon>
        <taxon>rosids</taxon>
        <taxon>malvids</taxon>
        <taxon>Malvales</taxon>
        <taxon>Malvaceae</taxon>
        <taxon>Malvoideae</taxon>
        <taxon>Hibiscus</taxon>
    </lineage>
</organism>
<comment type="caution">
    <text evidence="1">The sequence shown here is derived from an EMBL/GenBank/DDBJ whole genome shotgun (WGS) entry which is preliminary data.</text>
</comment>
<gene>
    <name evidence="1" type="ORF">V6N12_031272</name>
</gene>
<evidence type="ECO:0000313" key="1">
    <source>
        <dbReference type="EMBL" id="KAK8554307.1"/>
    </source>
</evidence>
<reference evidence="1 2" key="1">
    <citation type="journal article" date="2024" name="G3 (Bethesda)">
        <title>Genome assembly of Hibiscus sabdariffa L. provides insights into metabolisms of medicinal natural products.</title>
        <authorList>
            <person name="Kim T."/>
        </authorList>
    </citation>
    <scope>NUCLEOTIDE SEQUENCE [LARGE SCALE GENOMIC DNA]</scope>
    <source>
        <strain evidence="1">TK-2024</strain>
        <tissue evidence="1">Old leaves</tissue>
    </source>
</reference>
<sequence>MMGDFQGQSAFSVRRGFSWSYLGLMETEPEALSRTEIGSALESEDVSVDSGVLRMRISTKEFTLFGLNPSLGPLPVPTRLRSFFVGE</sequence>
<dbReference type="Proteomes" id="UP001472677">
    <property type="component" value="Unassembled WGS sequence"/>
</dbReference>
<dbReference type="EMBL" id="JBBPBM010000019">
    <property type="protein sequence ID" value="KAK8554307.1"/>
    <property type="molecule type" value="Genomic_DNA"/>
</dbReference>